<evidence type="ECO:0000313" key="2">
    <source>
        <dbReference type="Proteomes" id="UP001634393"/>
    </source>
</evidence>
<dbReference type="PANTHER" id="PTHR33623:SF17">
    <property type="entry name" value="DUF4378 DOMAIN-CONTAINING PROTEIN"/>
    <property type="match status" value="1"/>
</dbReference>
<organism evidence="1 2">
    <name type="scientific">Penstemon smallii</name>
    <dbReference type="NCBI Taxonomy" id="265156"/>
    <lineage>
        <taxon>Eukaryota</taxon>
        <taxon>Viridiplantae</taxon>
        <taxon>Streptophyta</taxon>
        <taxon>Embryophyta</taxon>
        <taxon>Tracheophyta</taxon>
        <taxon>Spermatophyta</taxon>
        <taxon>Magnoliopsida</taxon>
        <taxon>eudicotyledons</taxon>
        <taxon>Gunneridae</taxon>
        <taxon>Pentapetalae</taxon>
        <taxon>asterids</taxon>
        <taxon>lamiids</taxon>
        <taxon>Lamiales</taxon>
        <taxon>Plantaginaceae</taxon>
        <taxon>Cheloneae</taxon>
        <taxon>Penstemon</taxon>
    </lineage>
</organism>
<comment type="caution">
    <text evidence="1">The sequence shown here is derived from an EMBL/GenBank/DDBJ whole genome shotgun (WGS) entry which is preliminary data.</text>
</comment>
<proteinExistence type="predicted"/>
<name>A0ABD3SZI8_9LAMI</name>
<protein>
    <recommendedName>
        <fullName evidence="3">DUF4378 domain-containing protein</fullName>
    </recommendedName>
</protein>
<evidence type="ECO:0008006" key="3">
    <source>
        <dbReference type="Google" id="ProtNLM"/>
    </source>
</evidence>
<evidence type="ECO:0000313" key="1">
    <source>
        <dbReference type="EMBL" id="KAL3829618.1"/>
    </source>
</evidence>
<reference evidence="1 2" key="1">
    <citation type="submission" date="2024-12" db="EMBL/GenBank/DDBJ databases">
        <title>The unique morphological basis and parallel evolutionary history of personate flowers in Penstemon.</title>
        <authorList>
            <person name="Depatie T.H."/>
            <person name="Wessinger C.A."/>
        </authorList>
    </citation>
    <scope>NUCLEOTIDE SEQUENCE [LARGE SCALE GENOMIC DNA]</scope>
    <source>
        <strain evidence="1">WTNN_2</strain>
        <tissue evidence="1">Leaf</tissue>
    </source>
</reference>
<keyword evidence="2" id="KW-1185">Reference proteome</keyword>
<dbReference type="AlphaFoldDB" id="A0ABD3SZI8"/>
<sequence length="390" mass="44962">MASLLNQNNITNSSKFQDSHLFENRPRMLKDFLRDDSLHPCPSSSSSNGFKMYPRKRPCNKSKVQLPNSKSMVLLRSQSKKAAATTLSALQKVISVVKFLPFTSVKSPLVVHKRISSKLSKSSKDKNDISLPVKVIVKDILRWRSFRDLVEEGSTPLDFSSSTATTTSCSRKSSWCESDFTAEDLPPWCGENNENQELLGEKCFVGEHGTNIAALRNISKEGWSFEEYEQQSPVSVLKSTFRENEKCFSPFHRSYGNTHENTIFQEEEEKTLLLLSRIKESNLVDNRENHVTYLILDDFMHEISSNGKLLDFEFDCEILRNVKSWMNGEYNESYEWGLEENREAYVKDIEKGVEWNKFNHEQQDISKELEIRMLNELLDELLNDLLANNN</sequence>
<accession>A0ABD3SZI8</accession>
<dbReference type="EMBL" id="JBJXBP010000005">
    <property type="protein sequence ID" value="KAL3829618.1"/>
    <property type="molecule type" value="Genomic_DNA"/>
</dbReference>
<dbReference type="Proteomes" id="UP001634393">
    <property type="component" value="Unassembled WGS sequence"/>
</dbReference>
<dbReference type="PANTHER" id="PTHR33623">
    <property type="entry name" value="OS04G0572500 PROTEIN"/>
    <property type="match status" value="1"/>
</dbReference>
<gene>
    <name evidence="1" type="ORF">ACJIZ3_018420</name>
</gene>